<evidence type="ECO:0000313" key="2">
    <source>
        <dbReference type="Proteomes" id="UP000789860"/>
    </source>
</evidence>
<feature type="non-terminal residue" evidence="1">
    <location>
        <position position="212"/>
    </location>
</feature>
<sequence length="212" mass="24354">KAPLKPRLPLSKNSKNTDDRVVLYKRRAAKSPTMAFNLGNLSEDNTDEENEPIQYQNETEISDILVRRSKRQRIKPLEFWRNERIVYGPTRTKVIRVPRPEDNGKQKKSGAGRDTKKRKRGNKKTTSNKNETDDEDIDEASSAEGLAIDWETKEKVARRVIYTLSMYQTEPIDNDGCRFQKTFSEGDFFSAGLIDIPKGRKKSGRNSNENAM</sequence>
<feature type="non-terminal residue" evidence="1">
    <location>
        <position position="1"/>
    </location>
</feature>
<dbReference type="Proteomes" id="UP000789860">
    <property type="component" value="Unassembled WGS sequence"/>
</dbReference>
<proteinExistence type="predicted"/>
<organism evidence="1 2">
    <name type="scientific">Scutellospora calospora</name>
    <dbReference type="NCBI Taxonomy" id="85575"/>
    <lineage>
        <taxon>Eukaryota</taxon>
        <taxon>Fungi</taxon>
        <taxon>Fungi incertae sedis</taxon>
        <taxon>Mucoromycota</taxon>
        <taxon>Glomeromycotina</taxon>
        <taxon>Glomeromycetes</taxon>
        <taxon>Diversisporales</taxon>
        <taxon>Gigasporaceae</taxon>
        <taxon>Scutellospora</taxon>
    </lineage>
</organism>
<accession>A0ACA9P6M8</accession>
<gene>
    <name evidence="1" type="ORF">SCALOS_LOCUS10276</name>
</gene>
<dbReference type="EMBL" id="CAJVPM010037246">
    <property type="protein sequence ID" value="CAG8694908.1"/>
    <property type="molecule type" value="Genomic_DNA"/>
</dbReference>
<keyword evidence="2" id="KW-1185">Reference proteome</keyword>
<name>A0ACA9P6M8_9GLOM</name>
<reference evidence="1" key="1">
    <citation type="submission" date="2021-06" db="EMBL/GenBank/DDBJ databases">
        <authorList>
            <person name="Kallberg Y."/>
            <person name="Tangrot J."/>
            <person name="Rosling A."/>
        </authorList>
    </citation>
    <scope>NUCLEOTIDE SEQUENCE</scope>
    <source>
        <strain evidence="1">AU212A</strain>
    </source>
</reference>
<evidence type="ECO:0000313" key="1">
    <source>
        <dbReference type="EMBL" id="CAG8694908.1"/>
    </source>
</evidence>
<comment type="caution">
    <text evidence="1">The sequence shown here is derived from an EMBL/GenBank/DDBJ whole genome shotgun (WGS) entry which is preliminary data.</text>
</comment>
<protein>
    <submittedName>
        <fullName evidence="1">665_t:CDS:1</fullName>
    </submittedName>
</protein>